<accession>R4Z323</accession>
<comment type="caution">
    <text evidence="1">The sequence shown here is derived from an EMBL/GenBank/DDBJ whole genome shotgun (WGS) entry which is preliminary data.</text>
</comment>
<reference evidence="1 2" key="1">
    <citation type="journal article" date="2013" name="ISME J.">
        <title>Metabolic model for the filamentous 'Candidatus Microthrix parvicella' based on genomic and metagenomic analyses.</title>
        <authorList>
            <person name="Jon McIlroy S."/>
            <person name="Kristiansen R."/>
            <person name="Albertsen M."/>
            <person name="Michael Karst S."/>
            <person name="Rossetti S."/>
            <person name="Lund Nielsen J."/>
            <person name="Tandoi V."/>
            <person name="James Seviour R."/>
            <person name="Nielsen P.H."/>
        </authorList>
    </citation>
    <scope>NUCLEOTIDE SEQUENCE [LARGE SCALE GENOMIC DNA]</scope>
    <source>
        <strain evidence="1 2">RN1</strain>
    </source>
</reference>
<dbReference type="HOGENOM" id="CLU_3005594_0_0_11"/>
<protein>
    <recommendedName>
        <fullName evidence="3">Tetratricopeptide repeat protein</fullName>
    </recommendedName>
</protein>
<dbReference type="EMBL" id="CANL01000047">
    <property type="protein sequence ID" value="CCM65070.1"/>
    <property type="molecule type" value="Genomic_DNA"/>
</dbReference>
<evidence type="ECO:0008006" key="3">
    <source>
        <dbReference type="Google" id="ProtNLM"/>
    </source>
</evidence>
<gene>
    <name evidence="1" type="ORF">BN381_510001</name>
</gene>
<name>R4Z323_9ACTN</name>
<evidence type="ECO:0000313" key="1">
    <source>
        <dbReference type="EMBL" id="CCM65070.1"/>
    </source>
</evidence>
<evidence type="ECO:0000313" key="2">
    <source>
        <dbReference type="Proteomes" id="UP000018291"/>
    </source>
</evidence>
<organism evidence="1 2">
    <name type="scientific">Candidatus Neomicrothrix parvicella RN1</name>
    <dbReference type="NCBI Taxonomy" id="1229780"/>
    <lineage>
        <taxon>Bacteria</taxon>
        <taxon>Bacillati</taxon>
        <taxon>Actinomycetota</taxon>
        <taxon>Acidimicrobiia</taxon>
        <taxon>Acidimicrobiales</taxon>
        <taxon>Microthrixaceae</taxon>
        <taxon>Candidatus Neomicrothrix</taxon>
    </lineage>
</organism>
<keyword evidence="2" id="KW-1185">Reference proteome</keyword>
<proteinExistence type="predicted"/>
<dbReference type="Proteomes" id="UP000018291">
    <property type="component" value="Unassembled WGS sequence"/>
</dbReference>
<dbReference type="AlphaFoldDB" id="R4Z323"/>
<sequence>MYRAQGDWTQAEAAYQSSLNIRERLAEQLGTPEALRDHSVSLNKLSELQDLVEPGS</sequence>